<sequence>MKLTSGLLLALVGACLASPEYSLDASCDNRDDIPRRTGIISGMKEAIQTAKNAYDILNSDQDRESEHVKTICQAIFGPNFGTILGDVKTVFQNIAAFGSEPSQYRPDDPNWQGRKSNKDVAVFCNLDRLKLAGIVVVENANWGGRKFAGRARFEALQKQCYQTNWVSGSGQVGIKAAVLPSNYINLAQFKLDQEAGKEVRSSDPQYATESTHANNMDICTWFSVRSNEEGWPTVDDAWVARATTKEFVAGLPQGTRPIDGLKTFGTTMLHELTHTNQGGLSLDIEVQMPGADKAVACYGWDCVTRLKSHRNADSLALLGLALKMPTEIRRWIYSYIVAGEMHLFLQDGKLSLCDCVTRNPSSQDDGYERRATGVPSLEVVWARRLASSWGPHWNCEARKGGGIGHLSGLLYASRRLYRDVVQYLADTVVFHVADLNTLNCLSLTSKQGDGSWDGLSDCIAKGLHELFVTLRLPLETCRALEPDAGFNNSTEEAGLWRRAWPAVTRLPRLRKLDVELDHTDPSSWSVVSERAIMAPIISLGEALPHLTLVAHLPHLHPLYENDERHFTSQGHGDAPIPICRRVRQKYHCVEDADDGSCRVVRSRHDTFPVSVELYVLENNLVDFPLGETLQQIEARERARWKEGIDVQQEVEEVFSWLEDMTSGQEHPGIIRPFACSRWPRETEPLESCRRHLDGVAHGWAGGPPDTRRTQTTPLHVAERGAGKQATRRYGIVPVGPGRLALACTRPGPAVGTVLYSIGSTFVVLETFAPDERAVPMSPSVSKPRTCVVVRKAYFTFGDERSTSEIDEGGGEWRGDTSTSPHLRIRWRAVSTVRSGGSQKLSPSPSPSVVDPS</sequence>
<dbReference type="EMBL" id="LCWV01000002">
    <property type="protein sequence ID" value="PWI75735.1"/>
    <property type="molecule type" value="Genomic_DNA"/>
</dbReference>
<feature type="domain" description="DUF7730" evidence="3">
    <location>
        <begin position="323"/>
        <end position="536"/>
    </location>
</feature>
<evidence type="ECO:0000313" key="4">
    <source>
        <dbReference type="EMBL" id="PWI75735.1"/>
    </source>
</evidence>
<feature type="chain" id="PRO_5015489382" description="DUF7730 domain-containing protein" evidence="2">
    <location>
        <begin position="18"/>
        <end position="852"/>
    </location>
</feature>
<protein>
    <recommendedName>
        <fullName evidence="3">DUF7730 domain-containing protein</fullName>
    </recommendedName>
</protein>
<feature type="signal peptide" evidence="2">
    <location>
        <begin position="1"/>
        <end position="17"/>
    </location>
</feature>
<dbReference type="Pfam" id="PF24864">
    <property type="entry name" value="DUF7730"/>
    <property type="match status" value="1"/>
</dbReference>
<evidence type="ECO:0000259" key="3">
    <source>
        <dbReference type="Pfam" id="PF24864"/>
    </source>
</evidence>
<accession>A0A2U3EMK4</accession>
<organism evidence="4 5">
    <name type="scientific">Purpureocillium lilacinum</name>
    <name type="common">Paecilomyces lilacinus</name>
    <dbReference type="NCBI Taxonomy" id="33203"/>
    <lineage>
        <taxon>Eukaryota</taxon>
        <taxon>Fungi</taxon>
        <taxon>Dikarya</taxon>
        <taxon>Ascomycota</taxon>
        <taxon>Pezizomycotina</taxon>
        <taxon>Sordariomycetes</taxon>
        <taxon>Hypocreomycetidae</taxon>
        <taxon>Hypocreales</taxon>
        <taxon>Ophiocordycipitaceae</taxon>
        <taxon>Purpureocillium</taxon>
    </lineage>
</organism>
<feature type="region of interest" description="Disordered" evidence="1">
    <location>
        <begin position="833"/>
        <end position="852"/>
    </location>
</feature>
<dbReference type="InterPro" id="IPR056632">
    <property type="entry name" value="DUF7730"/>
</dbReference>
<proteinExistence type="predicted"/>
<name>A0A2U3EMK4_PURLI</name>
<feature type="region of interest" description="Disordered" evidence="1">
    <location>
        <begin position="803"/>
        <end position="824"/>
    </location>
</feature>
<dbReference type="InterPro" id="IPR024079">
    <property type="entry name" value="MetalloPept_cat_dom_sf"/>
</dbReference>
<gene>
    <name evidence="4" type="ORF">PCL_06393</name>
</gene>
<evidence type="ECO:0000256" key="2">
    <source>
        <dbReference type="SAM" id="SignalP"/>
    </source>
</evidence>
<reference evidence="4 5" key="1">
    <citation type="journal article" date="2016" name="Front. Microbiol.">
        <title>Genome and transcriptome sequences reveal the specific parasitism of the nematophagous Purpureocillium lilacinum 36-1.</title>
        <authorList>
            <person name="Xie J."/>
            <person name="Li S."/>
            <person name="Mo C."/>
            <person name="Xiao X."/>
            <person name="Peng D."/>
            <person name="Wang G."/>
            <person name="Xiao Y."/>
        </authorList>
    </citation>
    <scope>NUCLEOTIDE SEQUENCE [LARGE SCALE GENOMIC DNA]</scope>
    <source>
        <strain evidence="4 5">36-1</strain>
    </source>
</reference>
<dbReference type="GO" id="GO:0008237">
    <property type="term" value="F:metallopeptidase activity"/>
    <property type="evidence" value="ECO:0007669"/>
    <property type="project" value="InterPro"/>
</dbReference>
<evidence type="ECO:0000256" key="1">
    <source>
        <dbReference type="SAM" id="MobiDB-lite"/>
    </source>
</evidence>
<dbReference type="AlphaFoldDB" id="A0A2U3EMK4"/>
<keyword evidence="2" id="KW-0732">Signal</keyword>
<comment type="caution">
    <text evidence="4">The sequence shown here is derived from an EMBL/GenBank/DDBJ whole genome shotgun (WGS) entry which is preliminary data.</text>
</comment>
<dbReference type="Gene3D" id="3.40.390.10">
    <property type="entry name" value="Collagenase (Catalytic Domain)"/>
    <property type="match status" value="1"/>
</dbReference>
<dbReference type="Proteomes" id="UP000245956">
    <property type="component" value="Unassembled WGS sequence"/>
</dbReference>
<dbReference type="PROSITE" id="PS51257">
    <property type="entry name" value="PROKAR_LIPOPROTEIN"/>
    <property type="match status" value="1"/>
</dbReference>
<evidence type="ECO:0000313" key="5">
    <source>
        <dbReference type="Proteomes" id="UP000245956"/>
    </source>
</evidence>